<evidence type="ECO:0000256" key="10">
    <source>
        <dbReference type="ARBA" id="ARBA00022989"/>
    </source>
</evidence>
<evidence type="ECO:0000256" key="7">
    <source>
        <dbReference type="ARBA" id="ARBA00022741"/>
    </source>
</evidence>
<dbReference type="SUPFAM" id="SSF56112">
    <property type="entry name" value="Protein kinase-like (PK-like)"/>
    <property type="match status" value="1"/>
</dbReference>
<dbReference type="GO" id="GO:0030247">
    <property type="term" value="F:polysaccharide binding"/>
    <property type="evidence" value="ECO:0007669"/>
    <property type="project" value="InterPro"/>
</dbReference>
<dbReference type="Pfam" id="PF14380">
    <property type="entry name" value="WAK_assoc"/>
    <property type="match status" value="1"/>
</dbReference>
<dbReference type="GO" id="GO:0016020">
    <property type="term" value="C:membrane"/>
    <property type="evidence" value="ECO:0007669"/>
    <property type="project" value="UniProtKB-SubCell"/>
</dbReference>
<dbReference type="FunFam" id="1.10.510.10:FF:000590">
    <property type="entry name" value="PR5-like receptor kinase"/>
    <property type="match status" value="1"/>
</dbReference>
<evidence type="ECO:0000256" key="9">
    <source>
        <dbReference type="ARBA" id="ARBA00022840"/>
    </source>
</evidence>
<feature type="domain" description="Protein kinase" evidence="16">
    <location>
        <begin position="329"/>
        <end position="618"/>
    </location>
</feature>
<comment type="catalytic activity">
    <reaction evidence="13">
        <text>L-threonyl-[protein] + ATP = O-phospho-L-threonyl-[protein] + ADP + H(+)</text>
        <dbReference type="Rhea" id="RHEA:46608"/>
        <dbReference type="Rhea" id="RHEA-COMP:11060"/>
        <dbReference type="Rhea" id="RHEA-COMP:11605"/>
        <dbReference type="ChEBI" id="CHEBI:15378"/>
        <dbReference type="ChEBI" id="CHEBI:30013"/>
        <dbReference type="ChEBI" id="CHEBI:30616"/>
        <dbReference type="ChEBI" id="CHEBI:61977"/>
        <dbReference type="ChEBI" id="CHEBI:456216"/>
        <dbReference type="EC" id="2.7.11.1"/>
    </reaction>
</comment>
<keyword evidence="11" id="KW-0472">Membrane</keyword>
<accession>A0AAN9FEZ9</accession>
<evidence type="ECO:0000313" key="18">
    <source>
        <dbReference type="Proteomes" id="UP001372338"/>
    </source>
</evidence>
<dbReference type="PROSITE" id="PS50011">
    <property type="entry name" value="PROTEIN_KINASE_DOM"/>
    <property type="match status" value="1"/>
</dbReference>
<dbReference type="EC" id="2.7.11.1" evidence="2"/>
<evidence type="ECO:0000256" key="12">
    <source>
        <dbReference type="ARBA" id="ARBA00023180"/>
    </source>
</evidence>
<organism evidence="17 18">
    <name type="scientific">Crotalaria pallida</name>
    <name type="common">Smooth rattlebox</name>
    <name type="synonym">Crotalaria striata</name>
    <dbReference type="NCBI Taxonomy" id="3830"/>
    <lineage>
        <taxon>Eukaryota</taxon>
        <taxon>Viridiplantae</taxon>
        <taxon>Streptophyta</taxon>
        <taxon>Embryophyta</taxon>
        <taxon>Tracheophyta</taxon>
        <taxon>Spermatophyta</taxon>
        <taxon>Magnoliopsida</taxon>
        <taxon>eudicotyledons</taxon>
        <taxon>Gunneridae</taxon>
        <taxon>Pentapetalae</taxon>
        <taxon>rosids</taxon>
        <taxon>fabids</taxon>
        <taxon>Fabales</taxon>
        <taxon>Fabaceae</taxon>
        <taxon>Papilionoideae</taxon>
        <taxon>50 kb inversion clade</taxon>
        <taxon>genistoids sensu lato</taxon>
        <taxon>core genistoids</taxon>
        <taxon>Crotalarieae</taxon>
        <taxon>Crotalaria</taxon>
    </lineage>
</organism>
<evidence type="ECO:0000256" key="15">
    <source>
        <dbReference type="SAM" id="SignalP"/>
    </source>
</evidence>
<dbReference type="Gene3D" id="3.30.200.20">
    <property type="entry name" value="Phosphorylase Kinase, domain 1"/>
    <property type="match status" value="1"/>
</dbReference>
<dbReference type="EMBL" id="JAYWIO010000003">
    <property type="protein sequence ID" value="KAK7275277.1"/>
    <property type="molecule type" value="Genomic_DNA"/>
</dbReference>
<keyword evidence="5" id="KW-0812">Transmembrane</keyword>
<keyword evidence="12" id="KW-0325">Glycoprotein</keyword>
<feature type="signal peptide" evidence="15">
    <location>
        <begin position="1"/>
        <end position="41"/>
    </location>
</feature>
<evidence type="ECO:0000256" key="1">
    <source>
        <dbReference type="ARBA" id="ARBA00004479"/>
    </source>
</evidence>
<dbReference type="GO" id="GO:0004674">
    <property type="term" value="F:protein serine/threonine kinase activity"/>
    <property type="evidence" value="ECO:0007669"/>
    <property type="project" value="UniProtKB-KW"/>
</dbReference>
<dbReference type="PROSITE" id="PS00108">
    <property type="entry name" value="PROTEIN_KINASE_ST"/>
    <property type="match status" value="1"/>
</dbReference>
<keyword evidence="10" id="KW-1133">Transmembrane helix</keyword>
<dbReference type="InterPro" id="IPR032872">
    <property type="entry name" value="WAK_assoc_C"/>
</dbReference>
<dbReference type="InterPro" id="IPR011009">
    <property type="entry name" value="Kinase-like_dom_sf"/>
</dbReference>
<proteinExistence type="predicted"/>
<keyword evidence="18" id="KW-1185">Reference proteome</keyword>
<reference evidence="17 18" key="1">
    <citation type="submission" date="2024-01" db="EMBL/GenBank/DDBJ databases">
        <title>The genomes of 5 underutilized Papilionoideae crops provide insights into root nodulation and disease resistanc.</title>
        <authorList>
            <person name="Yuan L."/>
        </authorList>
    </citation>
    <scope>NUCLEOTIDE SEQUENCE [LARGE SCALE GENOMIC DNA]</scope>
    <source>
        <strain evidence="17">ZHUSHIDOU_FW_LH</strain>
        <tissue evidence="17">Leaf</tissue>
    </source>
</reference>
<evidence type="ECO:0000256" key="2">
    <source>
        <dbReference type="ARBA" id="ARBA00012513"/>
    </source>
</evidence>
<protein>
    <recommendedName>
        <fullName evidence="2">non-specific serine/threonine protein kinase</fullName>
        <ecNumber evidence="2">2.7.11.1</ecNumber>
    </recommendedName>
</protein>
<dbReference type="SMART" id="SM00220">
    <property type="entry name" value="S_TKc"/>
    <property type="match status" value="1"/>
</dbReference>
<evidence type="ECO:0000256" key="5">
    <source>
        <dbReference type="ARBA" id="ARBA00022692"/>
    </source>
</evidence>
<comment type="catalytic activity">
    <reaction evidence="14">
        <text>L-seryl-[protein] + ATP = O-phospho-L-seryl-[protein] + ADP + H(+)</text>
        <dbReference type="Rhea" id="RHEA:17989"/>
        <dbReference type="Rhea" id="RHEA-COMP:9863"/>
        <dbReference type="Rhea" id="RHEA-COMP:11604"/>
        <dbReference type="ChEBI" id="CHEBI:15378"/>
        <dbReference type="ChEBI" id="CHEBI:29999"/>
        <dbReference type="ChEBI" id="CHEBI:30616"/>
        <dbReference type="ChEBI" id="CHEBI:83421"/>
        <dbReference type="ChEBI" id="CHEBI:456216"/>
        <dbReference type="EC" id="2.7.11.1"/>
    </reaction>
</comment>
<dbReference type="Proteomes" id="UP001372338">
    <property type="component" value="Unassembled WGS sequence"/>
</dbReference>
<evidence type="ECO:0000256" key="14">
    <source>
        <dbReference type="ARBA" id="ARBA00048679"/>
    </source>
</evidence>
<evidence type="ECO:0000256" key="4">
    <source>
        <dbReference type="ARBA" id="ARBA00022679"/>
    </source>
</evidence>
<keyword evidence="4" id="KW-0808">Transferase</keyword>
<dbReference type="FunFam" id="3.30.200.20:FF:000178">
    <property type="entry name" value="serine/threonine-protein kinase PBS1-like"/>
    <property type="match status" value="1"/>
</dbReference>
<keyword evidence="3" id="KW-0723">Serine/threonine-protein kinase</keyword>
<dbReference type="InterPro" id="IPR045874">
    <property type="entry name" value="LRK10/LRL21-25-like"/>
</dbReference>
<comment type="subcellular location">
    <subcellularLocation>
        <location evidence="1">Membrane</location>
        <topology evidence="1">Single-pass type I membrane protein</topology>
    </subcellularLocation>
</comment>
<evidence type="ECO:0000259" key="16">
    <source>
        <dbReference type="PROSITE" id="PS50011"/>
    </source>
</evidence>
<evidence type="ECO:0000256" key="3">
    <source>
        <dbReference type="ARBA" id="ARBA00022527"/>
    </source>
</evidence>
<name>A0AAN9FEZ9_CROPI</name>
<dbReference type="GO" id="GO:0005524">
    <property type="term" value="F:ATP binding"/>
    <property type="evidence" value="ECO:0007669"/>
    <property type="project" value="UniProtKB-KW"/>
</dbReference>
<dbReference type="PANTHER" id="PTHR27009">
    <property type="entry name" value="RUST RESISTANCE KINASE LR10-RELATED"/>
    <property type="match status" value="1"/>
</dbReference>
<evidence type="ECO:0000256" key="11">
    <source>
        <dbReference type="ARBA" id="ARBA00023136"/>
    </source>
</evidence>
<dbReference type="InterPro" id="IPR000719">
    <property type="entry name" value="Prot_kinase_dom"/>
</dbReference>
<dbReference type="Pfam" id="PF00069">
    <property type="entry name" value="Pkinase"/>
    <property type="match status" value="1"/>
</dbReference>
<feature type="chain" id="PRO_5042812340" description="non-specific serine/threonine protein kinase" evidence="15">
    <location>
        <begin position="42"/>
        <end position="621"/>
    </location>
</feature>
<evidence type="ECO:0000313" key="17">
    <source>
        <dbReference type="EMBL" id="KAK7275277.1"/>
    </source>
</evidence>
<dbReference type="Pfam" id="PF13947">
    <property type="entry name" value="GUB_WAK_bind"/>
    <property type="match status" value="1"/>
</dbReference>
<evidence type="ECO:0000256" key="6">
    <source>
        <dbReference type="ARBA" id="ARBA00022729"/>
    </source>
</evidence>
<keyword evidence="8" id="KW-0418">Kinase</keyword>
<evidence type="ECO:0000256" key="8">
    <source>
        <dbReference type="ARBA" id="ARBA00022777"/>
    </source>
</evidence>
<gene>
    <name evidence="17" type="ORF">RIF29_16388</name>
</gene>
<dbReference type="AlphaFoldDB" id="A0AAN9FEZ9"/>
<sequence>MQSRNSYSIISVDMLSHPLLVFQVLLLLHFVLFLLFDTCTGSVDPKFEACVPKTCGNGQNITYPFYILDKQEASCGYPGFDLTCDNNGFPILPKHDNEKYVVEEIFYANHSLRVSILFSKPTSTECFPPPDYSFSGDNRYRVAPNQQKAYLFYNCNLTSLKEYRIECPAQNQTSSAIALYGNDPNWGLAWQNCSSKVLRTTVEDDKRGIVEGLRRGFVLNWMASSCEECSGSGGRCGFDYGKDAYAFRCFCRDGVHIAKCDPQSVSAVSGIGILTIIIHCFRRKLWFHILNGLWKGKPKPHQDFEAFLMNHGPLPIKRYSYLEIKKMTNSLSEKLGQGGCGGVFKGKLHDERLVAVKMLDRSKDNGDEFMNEVASISRTSHVNIVTLLGFCFEGSKRALVYEYMANGSLDKFIHGTNPMAVDNQLNCETLYQIAIGVARGLEYLHRGCNTRIFHFDIKPHNILLDENFCPKISDFGLAKVCPRDESMVSMLDARGTPGYIAPEVFSRSIGVVSHKSDVYGFGMMVLEMVGGRKNFNVEVDCTSEIYFPYWIYKRLELNEELDLKNITNESDRERTRKMVIVSLWCIQIVPSNRPTMRKVVDMLEGRAEALQIPPKPFLSSP</sequence>
<keyword evidence="7" id="KW-0547">Nucleotide-binding</keyword>
<keyword evidence="6 15" id="KW-0732">Signal</keyword>
<dbReference type="Gene3D" id="1.10.510.10">
    <property type="entry name" value="Transferase(Phosphotransferase) domain 1"/>
    <property type="match status" value="1"/>
</dbReference>
<dbReference type="InterPro" id="IPR008271">
    <property type="entry name" value="Ser/Thr_kinase_AS"/>
</dbReference>
<evidence type="ECO:0000256" key="13">
    <source>
        <dbReference type="ARBA" id="ARBA00047899"/>
    </source>
</evidence>
<comment type="caution">
    <text evidence="17">The sequence shown here is derived from an EMBL/GenBank/DDBJ whole genome shotgun (WGS) entry which is preliminary data.</text>
</comment>
<dbReference type="InterPro" id="IPR025287">
    <property type="entry name" value="WAK_GUB"/>
</dbReference>
<keyword evidence="9" id="KW-0067">ATP-binding</keyword>